<dbReference type="RefSeq" id="WP_157846596.1">
    <property type="nucleotide sequence ID" value="NZ_BMUB01000004.1"/>
</dbReference>
<reference evidence="2" key="2">
    <citation type="submission" date="2020-09" db="EMBL/GenBank/DDBJ databases">
        <authorList>
            <person name="Sun Q."/>
            <person name="Ohkuma M."/>
        </authorList>
    </citation>
    <scope>NUCLEOTIDE SEQUENCE</scope>
    <source>
        <strain evidence="2">JCM 4434</strain>
    </source>
</reference>
<sequence>MDDRTAEWPGAAPEGRITEQDAERFRQLLAGLESSLAADREVAGREA</sequence>
<proteinExistence type="predicted"/>
<evidence type="ECO:0000313" key="3">
    <source>
        <dbReference type="Proteomes" id="UP000610124"/>
    </source>
</evidence>
<protein>
    <submittedName>
        <fullName evidence="2">Uncharacterized protein</fullName>
    </submittedName>
</protein>
<dbReference type="Proteomes" id="UP000610124">
    <property type="component" value="Unassembled WGS sequence"/>
</dbReference>
<organism evidence="2 3">
    <name type="scientific">Kitasatospora aureofaciens</name>
    <name type="common">Streptomyces aureofaciens</name>
    <dbReference type="NCBI Taxonomy" id="1894"/>
    <lineage>
        <taxon>Bacteria</taxon>
        <taxon>Bacillati</taxon>
        <taxon>Actinomycetota</taxon>
        <taxon>Actinomycetes</taxon>
        <taxon>Kitasatosporales</taxon>
        <taxon>Streptomycetaceae</taxon>
        <taxon>Kitasatospora</taxon>
    </lineage>
</organism>
<dbReference type="GeneID" id="97485462"/>
<name>A0A8H9HP59_KITAU</name>
<feature type="region of interest" description="Disordered" evidence="1">
    <location>
        <begin position="1"/>
        <end position="20"/>
    </location>
</feature>
<dbReference type="EMBL" id="BMUB01000004">
    <property type="protein sequence ID" value="GGU71123.1"/>
    <property type="molecule type" value="Genomic_DNA"/>
</dbReference>
<evidence type="ECO:0000256" key="1">
    <source>
        <dbReference type="SAM" id="MobiDB-lite"/>
    </source>
</evidence>
<evidence type="ECO:0000313" key="2">
    <source>
        <dbReference type="EMBL" id="GGU71123.1"/>
    </source>
</evidence>
<gene>
    <name evidence="2" type="ORF">GCM10010502_23410</name>
</gene>
<dbReference type="AlphaFoldDB" id="A0A8H9HP59"/>
<comment type="caution">
    <text evidence="2">The sequence shown here is derived from an EMBL/GenBank/DDBJ whole genome shotgun (WGS) entry which is preliminary data.</text>
</comment>
<accession>A0A8H9HP59</accession>
<reference evidence="2" key="1">
    <citation type="journal article" date="2014" name="Int. J. Syst. Evol. Microbiol.">
        <title>Complete genome sequence of Corynebacterium casei LMG S-19264T (=DSM 44701T), isolated from a smear-ripened cheese.</title>
        <authorList>
            <consortium name="US DOE Joint Genome Institute (JGI-PGF)"/>
            <person name="Walter F."/>
            <person name="Albersmeier A."/>
            <person name="Kalinowski J."/>
            <person name="Ruckert C."/>
        </authorList>
    </citation>
    <scope>NUCLEOTIDE SEQUENCE</scope>
    <source>
        <strain evidence="2">JCM 4434</strain>
    </source>
</reference>